<evidence type="ECO:0000256" key="2">
    <source>
        <dbReference type="ARBA" id="ARBA00006375"/>
    </source>
</evidence>
<evidence type="ECO:0000256" key="7">
    <source>
        <dbReference type="ARBA" id="ARBA00022989"/>
    </source>
</evidence>
<dbReference type="EMBL" id="KN838548">
    <property type="protein sequence ID" value="KIK07265.1"/>
    <property type="molecule type" value="Genomic_DNA"/>
</dbReference>
<evidence type="ECO:0000256" key="6">
    <source>
        <dbReference type="ARBA" id="ARBA00022792"/>
    </source>
</evidence>
<evidence type="ECO:0008006" key="14">
    <source>
        <dbReference type="Google" id="ProtNLM"/>
    </source>
</evidence>
<evidence type="ECO:0000313" key="12">
    <source>
        <dbReference type="EMBL" id="KIK07265.1"/>
    </source>
</evidence>
<evidence type="ECO:0000256" key="5">
    <source>
        <dbReference type="ARBA" id="ARBA00022737"/>
    </source>
</evidence>
<sequence length="328" mass="35621">MSGSTPYRDTRSISTAEGFLCGGLAASIAVTVSNPAEVAKTRLQLQGELAKEGVKKVYSNALDVFRKTWKNEGIRGLQRGLGTAYAYQILLNGSRLGFYEPFRLALNKFIGRSAEDQIPFTSVIAGASSGAVGASLGNPLFLIKARMQAFSPALPVGTQHFYKNSFDALATIFRAEGARGLVRGIDAAILRTSMGSSVQLPSYIFAKNQLVKHEILPANSTWTFLASSSISGACVCVVMQPADTALTRMYNQPTILGPDGKARGALYKNPIDCLWKTFKAEGVRGWYKGSTAHFLRIAPHTIITLTMNDIIIDLYKTAKYGRRHKDEP</sequence>
<evidence type="ECO:0000256" key="11">
    <source>
        <dbReference type="RuleBase" id="RU000488"/>
    </source>
</evidence>
<keyword evidence="4 10" id="KW-0812">Transmembrane</keyword>
<dbReference type="HOGENOM" id="CLU_015166_14_3_1"/>
<dbReference type="Gene3D" id="1.50.40.10">
    <property type="entry name" value="Mitochondrial carrier domain"/>
    <property type="match status" value="1"/>
</dbReference>
<dbReference type="OrthoDB" id="6703404at2759"/>
<keyword evidence="7" id="KW-1133">Transmembrane helix</keyword>
<evidence type="ECO:0000256" key="3">
    <source>
        <dbReference type="ARBA" id="ARBA00022448"/>
    </source>
</evidence>
<dbReference type="Proteomes" id="UP000054477">
    <property type="component" value="Unassembled WGS sequence"/>
</dbReference>
<keyword evidence="3 11" id="KW-0813">Transport</keyword>
<feature type="repeat" description="Solcar" evidence="10">
    <location>
        <begin position="219"/>
        <end position="314"/>
    </location>
</feature>
<dbReference type="PANTHER" id="PTHR45928">
    <property type="entry name" value="RE38146P"/>
    <property type="match status" value="1"/>
</dbReference>
<proteinExistence type="inferred from homology"/>
<feature type="repeat" description="Solcar" evidence="10">
    <location>
        <begin position="117"/>
        <end position="209"/>
    </location>
</feature>
<comment type="similarity">
    <text evidence="2 11">Belongs to the mitochondrial carrier (TC 2.A.29) family.</text>
</comment>
<evidence type="ECO:0000256" key="10">
    <source>
        <dbReference type="PROSITE-ProRule" id="PRU00282"/>
    </source>
</evidence>
<accession>A0A0C9X4Z7</accession>
<evidence type="ECO:0000256" key="8">
    <source>
        <dbReference type="ARBA" id="ARBA00023128"/>
    </source>
</evidence>
<dbReference type="PANTHER" id="PTHR45928:SF1">
    <property type="entry name" value="RE38146P"/>
    <property type="match status" value="1"/>
</dbReference>
<organism evidence="12 13">
    <name type="scientific">Laccaria amethystina LaAM-08-1</name>
    <dbReference type="NCBI Taxonomy" id="1095629"/>
    <lineage>
        <taxon>Eukaryota</taxon>
        <taxon>Fungi</taxon>
        <taxon>Dikarya</taxon>
        <taxon>Basidiomycota</taxon>
        <taxon>Agaricomycotina</taxon>
        <taxon>Agaricomycetes</taxon>
        <taxon>Agaricomycetidae</taxon>
        <taxon>Agaricales</taxon>
        <taxon>Agaricineae</taxon>
        <taxon>Hydnangiaceae</taxon>
        <taxon>Laccaria</taxon>
    </lineage>
</organism>
<dbReference type="PROSITE" id="PS50920">
    <property type="entry name" value="SOLCAR"/>
    <property type="match status" value="3"/>
</dbReference>
<dbReference type="InterPro" id="IPR018108">
    <property type="entry name" value="MCP_transmembrane"/>
</dbReference>
<dbReference type="STRING" id="1095629.A0A0C9X4Z7"/>
<protein>
    <recommendedName>
        <fullName evidence="14">Mitochondrial carrier</fullName>
    </recommendedName>
</protein>
<feature type="repeat" description="Solcar" evidence="10">
    <location>
        <begin position="17"/>
        <end position="105"/>
    </location>
</feature>
<dbReference type="GO" id="GO:0005743">
    <property type="term" value="C:mitochondrial inner membrane"/>
    <property type="evidence" value="ECO:0007669"/>
    <property type="project" value="UniProtKB-SubCell"/>
</dbReference>
<evidence type="ECO:0000313" key="13">
    <source>
        <dbReference type="Proteomes" id="UP000054477"/>
    </source>
</evidence>
<evidence type="ECO:0000256" key="4">
    <source>
        <dbReference type="ARBA" id="ARBA00022692"/>
    </source>
</evidence>
<dbReference type="AlphaFoldDB" id="A0A0C9X4Z7"/>
<keyword evidence="5" id="KW-0677">Repeat</keyword>
<comment type="subcellular location">
    <subcellularLocation>
        <location evidence="1">Mitochondrion inner membrane</location>
        <topology evidence="1">Multi-pass membrane protein</topology>
    </subcellularLocation>
</comment>
<evidence type="ECO:0000256" key="1">
    <source>
        <dbReference type="ARBA" id="ARBA00004448"/>
    </source>
</evidence>
<keyword evidence="9 10" id="KW-0472">Membrane</keyword>
<evidence type="ECO:0000256" key="9">
    <source>
        <dbReference type="ARBA" id="ARBA00023136"/>
    </source>
</evidence>
<keyword evidence="13" id="KW-1185">Reference proteome</keyword>
<dbReference type="InterPro" id="IPR023395">
    <property type="entry name" value="MCP_dom_sf"/>
</dbReference>
<keyword evidence="6" id="KW-0999">Mitochondrion inner membrane</keyword>
<name>A0A0C9X4Z7_9AGAR</name>
<dbReference type="InterPro" id="IPR051508">
    <property type="entry name" value="Mito_Carrier_Antiporter"/>
</dbReference>
<reference evidence="13" key="2">
    <citation type="submission" date="2015-01" db="EMBL/GenBank/DDBJ databases">
        <title>Evolutionary Origins and Diversification of the Mycorrhizal Mutualists.</title>
        <authorList>
            <consortium name="DOE Joint Genome Institute"/>
            <consortium name="Mycorrhizal Genomics Consortium"/>
            <person name="Kohler A."/>
            <person name="Kuo A."/>
            <person name="Nagy L.G."/>
            <person name="Floudas D."/>
            <person name="Copeland A."/>
            <person name="Barry K.W."/>
            <person name="Cichocki N."/>
            <person name="Veneault-Fourrey C."/>
            <person name="LaButti K."/>
            <person name="Lindquist E.A."/>
            <person name="Lipzen A."/>
            <person name="Lundell T."/>
            <person name="Morin E."/>
            <person name="Murat C."/>
            <person name="Riley R."/>
            <person name="Ohm R."/>
            <person name="Sun H."/>
            <person name="Tunlid A."/>
            <person name="Henrissat B."/>
            <person name="Grigoriev I.V."/>
            <person name="Hibbett D.S."/>
            <person name="Martin F."/>
        </authorList>
    </citation>
    <scope>NUCLEOTIDE SEQUENCE [LARGE SCALE GENOMIC DNA]</scope>
    <source>
        <strain evidence="13">LaAM-08-1</strain>
    </source>
</reference>
<reference evidence="12 13" key="1">
    <citation type="submission" date="2014-04" db="EMBL/GenBank/DDBJ databases">
        <authorList>
            <consortium name="DOE Joint Genome Institute"/>
            <person name="Kuo A."/>
            <person name="Kohler A."/>
            <person name="Nagy L.G."/>
            <person name="Floudas D."/>
            <person name="Copeland A."/>
            <person name="Barry K.W."/>
            <person name="Cichocki N."/>
            <person name="Veneault-Fourrey C."/>
            <person name="LaButti K."/>
            <person name="Lindquist E.A."/>
            <person name="Lipzen A."/>
            <person name="Lundell T."/>
            <person name="Morin E."/>
            <person name="Murat C."/>
            <person name="Sun H."/>
            <person name="Tunlid A."/>
            <person name="Henrissat B."/>
            <person name="Grigoriev I.V."/>
            <person name="Hibbett D.S."/>
            <person name="Martin F."/>
            <person name="Nordberg H.P."/>
            <person name="Cantor M.N."/>
            <person name="Hua S.X."/>
        </authorList>
    </citation>
    <scope>NUCLEOTIDE SEQUENCE [LARGE SCALE GENOMIC DNA]</scope>
    <source>
        <strain evidence="12 13">LaAM-08-1</strain>
    </source>
</reference>
<dbReference type="SUPFAM" id="SSF103506">
    <property type="entry name" value="Mitochondrial carrier"/>
    <property type="match status" value="1"/>
</dbReference>
<dbReference type="Pfam" id="PF00153">
    <property type="entry name" value="Mito_carr"/>
    <property type="match status" value="3"/>
</dbReference>
<gene>
    <name evidence="12" type="ORF">K443DRAFT_201163</name>
</gene>
<keyword evidence="8" id="KW-0496">Mitochondrion</keyword>